<accession>A0A9P5Y312</accession>
<evidence type="ECO:0000313" key="4">
    <source>
        <dbReference type="Proteomes" id="UP000807353"/>
    </source>
</evidence>
<dbReference type="InterPro" id="IPR001506">
    <property type="entry name" value="Peptidase_M12A"/>
</dbReference>
<dbReference type="InterPro" id="IPR006026">
    <property type="entry name" value="Peptidase_Metallo"/>
</dbReference>
<evidence type="ECO:0000259" key="2">
    <source>
        <dbReference type="SMART" id="SM00235"/>
    </source>
</evidence>
<sequence>MPPHSNSSIKPSTTRGLVTRGGIDAVKAGAEATRKELEAVIRVEKKAADDARAMVEDMKKQLEALVAQLEAAQAEIRAMRLEATRANRDVQPEVPMGDESTDQPSGTASELVYLCGSIFDIGSTADIGRLWPNGQVLTYRFIDGHPNQHAKVAEVISKWSHFANITFKLLDEETTPPSAVIVISFKSEWGCWGFVGTNALTAAGSPFTMALGGVSESPNITQRDRAFILHQFGHALGLVHEHLSPSETDAVALKEGLISKFYSSRNPDASVGKYIDTCINASVTNYAAPDLSSVMVYAIPGEFNEGNFTVEPNATFSPLDKAFMVINYPRPQTHDEEPEWTLRHALVIAGVDEDTSRLIIEEQDVTKRRFYFARYISSARQRNSAALVDPAPQSVLDLMLPAVQDALRGLFESIDTHPETQDIRGDYELAQKLDVVLDRLAGHQIVREVVQRALPPPSSSDLDSSKSLEIDEDFINRLLEIVVTIYDAANPRVSALTTSQDDVKTRQVDAVTALCNELVRYPMFQNAMEQAIGKDVSPASEYTTPMLSSKLRLAAANLGDDAEALDVSGIVAQLSTRPAILGAVRRALVG</sequence>
<dbReference type="AlphaFoldDB" id="A0A9P5Y312"/>
<protein>
    <recommendedName>
        <fullName evidence="2">Peptidase metallopeptidase domain-containing protein</fullName>
    </recommendedName>
</protein>
<feature type="coiled-coil region" evidence="1">
    <location>
        <begin position="41"/>
        <end position="89"/>
    </location>
</feature>
<name>A0A9P5Y312_9AGAR</name>
<gene>
    <name evidence="3" type="ORF">BDZ94DRAFT_793381</name>
</gene>
<dbReference type="Proteomes" id="UP000807353">
    <property type="component" value="Unassembled WGS sequence"/>
</dbReference>
<organism evidence="3 4">
    <name type="scientific">Collybia nuda</name>
    <dbReference type="NCBI Taxonomy" id="64659"/>
    <lineage>
        <taxon>Eukaryota</taxon>
        <taxon>Fungi</taxon>
        <taxon>Dikarya</taxon>
        <taxon>Basidiomycota</taxon>
        <taxon>Agaricomycotina</taxon>
        <taxon>Agaricomycetes</taxon>
        <taxon>Agaricomycetidae</taxon>
        <taxon>Agaricales</taxon>
        <taxon>Tricholomatineae</taxon>
        <taxon>Clitocybaceae</taxon>
        <taxon>Collybia</taxon>
    </lineage>
</organism>
<dbReference type="GO" id="GO:0004222">
    <property type="term" value="F:metalloendopeptidase activity"/>
    <property type="evidence" value="ECO:0007669"/>
    <property type="project" value="InterPro"/>
</dbReference>
<keyword evidence="4" id="KW-1185">Reference proteome</keyword>
<proteinExistence type="predicted"/>
<dbReference type="SUPFAM" id="SSF55486">
    <property type="entry name" value="Metalloproteases ('zincins'), catalytic domain"/>
    <property type="match status" value="1"/>
</dbReference>
<dbReference type="GO" id="GO:0008270">
    <property type="term" value="F:zinc ion binding"/>
    <property type="evidence" value="ECO:0007669"/>
    <property type="project" value="InterPro"/>
</dbReference>
<dbReference type="Pfam" id="PF01400">
    <property type="entry name" value="Astacin"/>
    <property type="match status" value="1"/>
</dbReference>
<keyword evidence="1" id="KW-0175">Coiled coil</keyword>
<reference evidence="3" key="1">
    <citation type="submission" date="2020-11" db="EMBL/GenBank/DDBJ databases">
        <authorList>
            <consortium name="DOE Joint Genome Institute"/>
            <person name="Ahrendt S."/>
            <person name="Riley R."/>
            <person name="Andreopoulos W."/>
            <person name="Labutti K."/>
            <person name="Pangilinan J."/>
            <person name="Ruiz-Duenas F.J."/>
            <person name="Barrasa J.M."/>
            <person name="Sanchez-Garcia M."/>
            <person name="Camarero S."/>
            <person name="Miyauchi S."/>
            <person name="Serrano A."/>
            <person name="Linde D."/>
            <person name="Babiker R."/>
            <person name="Drula E."/>
            <person name="Ayuso-Fernandez I."/>
            <person name="Pacheco R."/>
            <person name="Padilla G."/>
            <person name="Ferreira P."/>
            <person name="Barriuso J."/>
            <person name="Kellner H."/>
            <person name="Castanera R."/>
            <person name="Alfaro M."/>
            <person name="Ramirez L."/>
            <person name="Pisabarro A.G."/>
            <person name="Kuo A."/>
            <person name="Tritt A."/>
            <person name="Lipzen A."/>
            <person name="He G."/>
            <person name="Yan M."/>
            <person name="Ng V."/>
            <person name="Cullen D."/>
            <person name="Martin F."/>
            <person name="Rosso M.-N."/>
            <person name="Henrissat B."/>
            <person name="Hibbett D."/>
            <person name="Martinez A.T."/>
            <person name="Grigoriev I.V."/>
        </authorList>
    </citation>
    <scope>NUCLEOTIDE SEQUENCE</scope>
    <source>
        <strain evidence="3">CBS 247.69</strain>
    </source>
</reference>
<evidence type="ECO:0000313" key="3">
    <source>
        <dbReference type="EMBL" id="KAF9461764.1"/>
    </source>
</evidence>
<dbReference type="InterPro" id="IPR024079">
    <property type="entry name" value="MetalloPept_cat_dom_sf"/>
</dbReference>
<dbReference type="OrthoDB" id="5945790at2759"/>
<dbReference type="SMART" id="SM00235">
    <property type="entry name" value="ZnMc"/>
    <property type="match status" value="1"/>
</dbReference>
<feature type="domain" description="Peptidase metallopeptidase" evidence="2">
    <location>
        <begin position="127"/>
        <end position="264"/>
    </location>
</feature>
<dbReference type="Gene3D" id="3.40.390.10">
    <property type="entry name" value="Collagenase (Catalytic Domain)"/>
    <property type="match status" value="1"/>
</dbReference>
<comment type="caution">
    <text evidence="3">The sequence shown here is derived from an EMBL/GenBank/DDBJ whole genome shotgun (WGS) entry which is preliminary data.</text>
</comment>
<evidence type="ECO:0000256" key="1">
    <source>
        <dbReference type="SAM" id="Coils"/>
    </source>
</evidence>
<dbReference type="EMBL" id="MU150279">
    <property type="protein sequence ID" value="KAF9461764.1"/>
    <property type="molecule type" value="Genomic_DNA"/>
</dbReference>
<dbReference type="GO" id="GO:0006508">
    <property type="term" value="P:proteolysis"/>
    <property type="evidence" value="ECO:0007669"/>
    <property type="project" value="InterPro"/>
</dbReference>